<feature type="compositionally biased region" description="Polar residues" evidence="2">
    <location>
        <begin position="432"/>
        <end position="444"/>
    </location>
</feature>
<feature type="coiled-coil region" evidence="1">
    <location>
        <begin position="247"/>
        <end position="274"/>
    </location>
</feature>
<dbReference type="OMA" id="WRTRICT"/>
<dbReference type="OrthoDB" id="10661122at2759"/>
<gene>
    <name evidence="3" type="primary">Contig6854.g7332</name>
    <name evidence="3" type="ORF">STYLEM_4081</name>
</gene>
<keyword evidence="1" id="KW-0175">Coiled coil</keyword>
<organism evidence="3 4">
    <name type="scientific">Stylonychia lemnae</name>
    <name type="common">Ciliate</name>
    <dbReference type="NCBI Taxonomy" id="5949"/>
    <lineage>
        <taxon>Eukaryota</taxon>
        <taxon>Sar</taxon>
        <taxon>Alveolata</taxon>
        <taxon>Ciliophora</taxon>
        <taxon>Intramacronucleata</taxon>
        <taxon>Spirotrichea</taxon>
        <taxon>Stichotrichia</taxon>
        <taxon>Sporadotrichida</taxon>
        <taxon>Oxytrichidae</taxon>
        <taxon>Stylonychinae</taxon>
        <taxon>Stylonychia</taxon>
    </lineage>
</organism>
<keyword evidence="4" id="KW-1185">Reference proteome</keyword>
<protein>
    <submittedName>
        <fullName evidence="3">Uncharacterized protein</fullName>
    </submittedName>
</protein>
<evidence type="ECO:0000313" key="4">
    <source>
        <dbReference type="Proteomes" id="UP000039865"/>
    </source>
</evidence>
<evidence type="ECO:0000256" key="1">
    <source>
        <dbReference type="SAM" id="Coils"/>
    </source>
</evidence>
<dbReference type="Proteomes" id="UP000039865">
    <property type="component" value="Unassembled WGS sequence"/>
</dbReference>
<sequence length="664" mass="78213">MAQNLTKTSFSLSNLIQCQTFGYKRSSVKVFDFEFKKDLAEYNQEFGVLRKKHKKEYWEHQTQVENTFLDKFREEGLQKQRRDLDRWRTRICTISMSTKNEIKALEKKEDKLLVNMTRQDVLNTRRAMQTKIMLDVMEIDSKRWPSLAEMNERINEHVVLPQTIMNYEEYQRKIQTLAFYNEQGDHENMQKLLDKEESMEKKNVLLQPIYRDLKSMIRHMSNNEEFKLLKEYMDARQLITENFPESSEKGKEGLEKLEQEYAKLLRNYKRSLQEPSKRLKTMQKRLEDLFNLVSLWSQYVDIIYMPDAEIDIIDAVNKTEARPEDDSFASKAEAKDVKNRMDILFGRDTEGKRSKKSVIANGEEDPYETVNEGVTTDTTEATEKNFKRTTAFDDDDNLAAKRDLMQDEESTPQGKKGEVEEGILSSDEEQIQSKSDPLINNPNQRHNISKTISSFQDESQKQLFKDDKEKEVIEMNYNLADQDLERYKAKLTNKADVVRGRLQSQDDDYEDKKFVSQTNYESQLNTMNMQNLNLFGVQIGDSEDSQNQMNKGETAKILQDLLDLTDQFDSGEMQDFSYRKSFPYDQEEAAAYSALKFEDELRLRASVVLDYYIQQVRQLKDEELSFTDKEKKDQVLKLITQLSNVKIVDAPVLMKIYDIYRLRL</sequence>
<dbReference type="EMBL" id="CCKQ01003954">
    <property type="protein sequence ID" value="CDW75094.1"/>
    <property type="molecule type" value="Genomic_DNA"/>
</dbReference>
<dbReference type="AlphaFoldDB" id="A0A078A2U5"/>
<accession>A0A078A2U5</accession>
<evidence type="ECO:0000256" key="2">
    <source>
        <dbReference type="SAM" id="MobiDB-lite"/>
    </source>
</evidence>
<feature type="region of interest" description="Disordered" evidence="2">
    <location>
        <begin position="404"/>
        <end position="444"/>
    </location>
</feature>
<reference evidence="3 4" key="1">
    <citation type="submission" date="2014-06" db="EMBL/GenBank/DDBJ databases">
        <authorList>
            <person name="Swart Estienne"/>
        </authorList>
    </citation>
    <scope>NUCLEOTIDE SEQUENCE [LARGE SCALE GENOMIC DNA]</scope>
    <source>
        <strain evidence="3 4">130c</strain>
    </source>
</reference>
<dbReference type="InParanoid" id="A0A078A2U5"/>
<proteinExistence type="predicted"/>
<name>A0A078A2U5_STYLE</name>
<dbReference type="CDD" id="cd23695">
    <property type="entry name" value="mS26_Tt"/>
    <property type="match status" value="1"/>
</dbReference>
<feature type="region of interest" description="Disordered" evidence="2">
    <location>
        <begin position="352"/>
        <end position="390"/>
    </location>
</feature>
<evidence type="ECO:0000313" key="3">
    <source>
        <dbReference type="EMBL" id="CDW75094.1"/>
    </source>
</evidence>